<feature type="signal peptide" evidence="1">
    <location>
        <begin position="1"/>
        <end position="19"/>
    </location>
</feature>
<sequence length="205" mass="23145">MKKKTIASFVMIFVIGLLATSCSNNKNIVPIDKGEVKETEKEITSLGEKVLVVYFSPTGTTRKIAENAAEVLSADIYEIVPEIPYSEEDLNYNTNCRANREQEDPLSRPKMMDRTINIGQYDTIVIGYPFWHGQAPKILNTFLESYDFSDKIIIPFCTSHSSSVGTSAVNLQSLTSNTSIWLEGYRFNGTENKEEIRNWLSKVIQ</sequence>
<dbReference type="PROSITE" id="PS50902">
    <property type="entry name" value="FLAVODOXIN_LIKE"/>
    <property type="match status" value="1"/>
</dbReference>
<feature type="domain" description="Flavodoxin-like" evidence="2">
    <location>
        <begin position="50"/>
        <end position="205"/>
    </location>
</feature>
<dbReference type="GO" id="GO:0016651">
    <property type="term" value="F:oxidoreductase activity, acting on NAD(P)H"/>
    <property type="evidence" value="ECO:0007669"/>
    <property type="project" value="UniProtKB-ARBA"/>
</dbReference>
<dbReference type="SUPFAM" id="SSF52218">
    <property type="entry name" value="Flavoproteins"/>
    <property type="match status" value="1"/>
</dbReference>
<evidence type="ECO:0000256" key="1">
    <source>
        <dbReference type="SAM" id="SignalP"/>
    </source>
</evidence>
<dbReference type="AlphaFoldDB" id="A0AAP9SG93"/>
<dbReference type="PANTHER" id="PTHR39201:SF1">
    <property type="entry name" value="FLAVODOXIN-LIKE DOMAIN-CONTAINING PROTEIN"/>
    <property type="match status" value="1"/>
</dbReference>
<dbReference type="GO" id="GO:0010181">
    <property type="term" value="F:FMN binding"/>
    <property type="evidence" value="ECO:0007669"/>
    <property type="project" value="InterPro"/>
</dbReference>
<dbReference type="EMBL" id="CP048838">
    <property type="protein sequence ID" value="QJA03643.1"/>
    <property type="molecule type" value="Genomic_DNA"/>
</dbReference>
<dbReference type="Pfam" id="PF12682">
    <property type="entry name" value="Flavodoxin_4"/>
    <property type="match status" value="1"/>
</dbReference>
<organism evidence="3 4">
    <name type="scientific">Clostridium innocuum</name>
    <dbReference type="NCBI Taxonomy" id="1522"/>
    <lineage>
        <taxon>Bacteria</taxon>
        <taxon>Bacillati</taxon>
        <taxon>Bacillota</taxon>
        <taxon>Clostridia</taxon>
        <taxon>Eubacteriales</taxon>
        <taxon>Clostridiaceae</taxon>
        <taxon>Clostridium</taxon>
    </lineage>
</organism>
<proteinExistence type="predicted"/>
<dbReference type="Gene3D" id="3.40.50.360">
    <property type="match status" value="1"/>
</dbReference>
<reference evidence="3 4" key="1">
    <citation type="submission" date="2020-02" db="EMBL/GenBank/DDBJ databases">
        <authorList>
            <person name="Kociolek L.K."/>
            <person name="Ozer E.A."/>
        </authorList>
    </citation>
    <scope>NUCLEOTIDE SEQUENCE [LARGE SCALE GENOMIC DNA]</scope>
    <source>
        <strain evidence="3 4">ATCC 14501</strain>
    </source>
</reference>
<name>A0AAP9SG93_CLOIN</name>
<evidence type="ECO:0000259" key="2">
    <source>
        <dbReference type="PROSITE" id="PS50902"/>
    </source>
</evidence>
<dbReference type="PROSITE" id="PS51257">
    <property type="entry name" value="PROKAR_LIPOPROTEIN"/>
    <property type="match status" value="1"/>
</dbReference>
<dbReference type="InterPro" id="IPR008254">
    <property type="entry name" value="Flavodoxin/NO_synth"/>
</dbReference>
<gene>
    <name evidence="3" type="ORF">G4D54_14940</name>
</gene>
<feature type="chain" id="PRO_5042856631" evidence="1">
    <location>
        <begin position="20"/>
        <end position="205"/>
    </location>
</feature>
<dbReference type="PANTHER" id="PTHR39201">
    <property type="entry name" value="EXPORTED PROTEIN-RELATED"/>
    <property type="match status" value="1"/>
</dbReference>
<dbReference type="InterPro" id="IPR029039">
    <property type="entry name" value="Flavoprotein-like_sf"/>
</dbReference>
<protein>
    <submittedName>
        <fullName evidence="3">Flavodoxin</fullName>
    </submittedName>
</protein>
<keyword evidence="1" id="KW-0732">Signal</keyword>
<dbReference type="GeneID" id="61926859"/>
<dbReference type="RefSeq" id="WP_002609898.1">
    <property type="nucleotide sequence ID" value="NZ_BAAACC010000010.1"/>
</dbReference>
<dbReference type="Proteomes" id="UP000503330">
    <property type="component" value="Chromosome"/>
</dbReference>
<evidence type="ECO:0000313" key="4">
    <source>
        <dbReference type="Proteomes" id="UP000503330"/>
    </source>
</evidence>
<accession>A0AAP9SG93</accession>
<evidence type="ECO:0000313" key="3">
    <source>
        <dbReference type="EMBL" id="QJA03643.1"/>
    </source>
</evidence>